<dbReference type="PROSITE" id="PS50297">
    <property type="entry name" value="ANK_REP_REGION"/>
    <property type="match status" value="2"/>
</dbReference>
<dbReference type="InterPro" id="IPR002110">
    <property type="entry name" value="Ankyrin_rpt"/>
</dbReference>
<comment type="domain">
    <text evidence="13">The DHHC domain is required for palmitoyltransferase activity.</text>
</comment>
<feature type="transmembrane region" description="Helical" evidence="13">
    <location>
        <begin position="333"/>
        <end position="355"/>
    </location>
</feature>
<reference evidence="16" key="1">
    <citation type="submission" date="2022-11" db="EMBL/GenBank/DDBJ databases">
        <authorList>
            <person name="Scott C."/>
            <person name="Bruce N."/>
        </authorList>
    </citation>
    <scope>NUCLEOTIDE SEQUENCE</scope>
</reference>
<dbReference type="PANTHER" id="PTHR24161:SF85">
    <property type="entry name" value="PALMITOYLTRANSFERASE HIP14"/>
    <property type="match status" value="1"/>
</dbReference>
<evidence type="ECO:0000256" key="3">
    <source>
        <dbReference type="ARBA" id="ARBA00010104"/>
    </source>
</evidence>
<evidence type="ECO:0000256" key="4">
    <source>
        <dbReference type="ARBA" id="ARBA00022692"/>
    </source>
</evidence>
<comment type="similarity">
    <text evidence="3">Belongs to the DHHC palmitoyltransferase family. AKR/ZDHHC17 subfamily.</text>
</comment>
<keyword evidence="4 13" id="KW-0812">Transmembrane</keyword>
<dbReference type="GO" id="GO:0019706">
    <property type="term" value="F:protein-cysteine S-palmitoyltransferase activity"/>
    <property type="evidence" value="ECO:0007669"/>
    <property type="project" value="UniProtKB-EC"/>
</dbReference>
<feature type="transmembrane region" description="Helical" evidence="13">
    <location>
        <begin position="466"/>
        <end position="488"/>
    </location>
</feature>
<keyword evidence="8 13" id="KW-0472">Membrane</keyword>
<evidence type="ECO:0000256" key="12">
    <source>
        <dbReference type="PROSITE-ProRule" id="PRU00023"/>
    </source>
</evidence>
<dbReference type="OrthoDB" id="6781668at2759"/>
<comment type="function">
    <text evidence="1">Palmitoyltransferase specific for casein kinase 1.</text>
</comment>
<dbReference type="Pfam" id="PF01529">
    <property type="entry name" value="DHHC"/>
    <property type="match status" value="1"/>
</dbReference>
<evidence type="ECO:0000256" key="6">
    <source>
        <dbReference type="ARBA" id="ARBA00022989"/>
    </source>
</evidence>
<dbReference type="InterPro" id="IPR036770">
    <property type="entry name" value="Ankyrin_rpt-contain_sf"/>
</dbReference>
<dbReference type="GO" id="GO:0031901">
    <property type="term" value="C:early endosome membrane"/>
    <property type="evidence" value="ECO:0007669"/>
    <property type="project" value="UniProtKB-SubCell"/>
</dbReference>
<evidence type="ECO:0000256" key="14">
    <source>
        <dbReference type="SAM" id="MobiDB-lite"/>
    </source>
</evidence>
<feature type="domain" description="Palmitoyltransferase DHHC" evidence="15">
    <location>
        <begin position="417"/>
        <end position="551"/>
    </location>
</feature>
<dbReference type="Pfam" id="PF12796">
    <property type="entry name" value="Ank_2"/>
    <property type="match status" value="1"/>
</dbReference>
<feature type="region of interest" description="Disordered" evidence="14">
    <location>
        <begin position="563"/>
        <end position="599"/>
    </location>
</feature>
<evidence type="ECO:0000256" key="9">
    <source>
        <dbReference type="ARBA" id="ARBA00023139"/>
    </source>
</evidence>
<name>A0A9P1H8S3_9PEZI</name>
<feature type="transmembrane region" description="Helical" evidence="13">
    <location>
        <begin position="276"/>
        <end position="296"/>
    </location>
</feature>
<dbReference type="SUPFAM" id="SSF48403">
    <property type="entry name" value="Ankyrin repeat"/>
    <property type="match status" value="1"/>
</dbReference>
<feature type="transmembrane region" description="Helical" evidence="13">
    <location>
        <begin position="514"/>
        <end position="536"/>
    </location>
</feature>
<dbReference type="InterPro" id="IPR001594">
    <property type="entry name" value="Palmitoyltrfase_DHHC"/>
</dbReference>
<feature type="compositionally biased region" description="Polar residues" evidence="14">
    <location>
        <begin position="9"/>
        <end position="24"/>
    </location>
</feature>
<dbReference type="Gene3D" id="1.25.40.20">
    <property type="entry name" value="Ankyrin repeat-containing domain"/>
    <property type="match status" value="1"/>
</dbReference>
<keyword evidence="13" id="KW-0808">Transferase</keyword>
<dbReference type="PANTHER" id="PTHR24161">
    <property type="entry name" value="ANK_REP_REGION DOMAIN-CONTAINING PROTEIN-RELATED"/>
    <property type="match status" value="1"/>
</dbReference>
<keyword evidence="7 12" id="KW-0040">ANK repeat</keyword>
<proteinExistence type="inferred from homology"/>
<keyword evidence="5" id="KW-0677">Repeat</keyword>
<feature type="transmembrane region" description="Helical" evidence="13">
    <location>
        <begin position="302"/>
        <end position="321"/>
    </location>
</feature>
<protein>
    <recommendedName>
        <fullName evidence="13">Palmitoyltransferase</fullName>
        <ecNumber evidence="13">2.3.1.225</ecNumber>
    </recommendedName>
</protein>
<keyword evidence="17" id="KW-1185">Reference proteome</keyword>
<comment type="catalytic activity">
    <reaction evidence="11 13">
        <text>L-cysteinyl-[protein] + hexadecanoyl-CoA = S-hexadecanoyl-L-cysteinyl-[protein] + CoA</text>
        <dbReference type="Rhea" id="RHEA:36683"/>
        <dbReference type="Rhea" id="RHEA-COMP:10131"/>
        <dbReference type="Rhea" id="RHEA-COMP:11032"/>
        <dbReference type="ChEBI" id="CHEBI:29950"/>
        <dbReference type="ChEBI" id="CHEBI:57287"/>
        <dbReference type="ChEBI" id="CHEBI:57379"/>
        <dbReference type="ChEBI" id="CHEBI:74151"/>
        <dbReference type="EC" id="2.3.1.225"/>
    </reaction>
</comment>
<keyword evidence="9" id="KW-0564">Palmitate</keyword>
<comment type="caution">
    <text evidence="16">The sequence shown here is derived from an EMBL/GenBank/DDBJ whole genome shotgun (WGS) entry which is preliminary data.</text>
</comment>
<feature type="region of interest" description="Disordered" evidence="14">
    <location>
        <begin position="1"/>
        <end position="25"/>
    </location>
</feature>
<dbReference type="EC" id="2.3.1.225" evidence="13"/>
<dbReference type="EMBL" id="CALLCH030000016">
    <property type="protein sequence ID" value="CAI4217591.1"/>
    <property type="molecule type" value="Genomic_DNA"/>
</dbReference>
<organism evidence="16 17">
    <name type="scientific">Parascedosporium putredinis</name>
    <dbReference type="NCBI Taxonomy" id="1442378"/>
    <lineage>
        <taxon>Eukaryota</taxon>
        <taxon>Fungi</taxon>
        <taxon>Dikarya</taxon>
        <taxon>Ascomycota</taxon>
        <taxon>Pezizomycotina</taxon>
        <taxon>Sordariomycetes</taxon>
        <taxon>Hypocreomycetidae</taxon>
        <taxon>Microascales</taxon>
        <taxon>Microascaceae</taxon>
        <taxon>Parascedosporium</taxon>
    </lineage>
</organism>
<evidence type="ECO:0000256" key="7">
    <source>
        <dbReference type="ARBA" id="ARBA00023043"/>
    </source>
</evidence>
<dbReference type="AlphaFoldDB" id="A0A9P1H8S3"/>
<evidence type="ECO:0000256" key="8">
    <source>
        <dbReference type="ARBA" id="ARBA00023136"/>
    </source>
</evidence>
<dbReference type="Proteomes" id="UP000838763">
    <property type="component" value="Unassembled WGS sequence"/>
</dbReference>
<evidence type="ECO:0000256" key="10">
    <source>
        <dbReference type="ARBA" id="ARBA00023288"/>
    </source>
</evidence>
<feature type="repeat" description="ANK" evidence="12">
    <location>
        <begin position="92"/>
        <end position="140"/>
    </location>
</feature>
<keyword evidence="6 13" id="KW-1133">Transmembrane helix</keyword>
<sequence>MAGKPTGIGSESTAPTPIRLSSKSAAAAPMLDREMELGALSGEATSPAAAGAAAAPVPAENDIMQIARVGDVPAMEKLFESGDYDATYTDDDGITPLHWAAINNQRRLGRNTLQWAAQRCHYYVVNFLLHHGADPLITDQQGYNTLHIATFNGNVLLLVLLLHQGIPVDVADSFGHTGLMCVEAVDEQGFTALHWALVKGSAACILKLIEYGSDRFAKTETGKTPAVTASELNTTPQWRRALRECGYDSEGHLIVPPWPGASYFLKDKRDFVTKFLFLYPTILIWAVISIVAYMPIFAGVPLAMAVGYGLMWVANQVLEHAPSDMRHYQKTPWLAGIFAGSLFLIGCNWLLSIFASTTFYAESETRWLLNLAFLACYLTVGYFYATCMVYDPGFVPKMKGIAEQKAVIDELLKEWKYDEANFCVTCMIRTPLRSKHCRRCQRCVARHDHHCPWVYNCIGVNNHRNFFFYVVSLTFGVLFYDWILYYYFSALTPNASDTCNLLGPSICKVVNADAYTLILAIWATLQLTWVSMLLFVQVIQISRAMTTYENMFGVQDTDVSTAFTSTGTPLDPNHPANAPSGESGTGGGHSHGHSHGRRRQGGFVKNWARILGVDPFIETVRGRGAATGSSKDRRKKKNPYSKGCVVNCKDFLCDPAPSSARGGAERLASGVRWSITRKCTRALG</sequence>
<evidence type="ECO:0000256" key="2">
    <source>
        <dbReference type="ARBA" id="ARBA00004520"/>
    </source>
</evidence>
<evidence type="ECO:0000259" key="15">
    <source>
        <dbReference type="Pfam" id="PF01529"/>
    </source>
</evidence>
<evidence type="ECO:0000256" key="5">
    <source>
        <dbReference type="ARBA" id="ARBA00022737"/>
    </source>
</evidence>
<feature type="compositionally biased region" description="Basic residues" evidence="14">
    <location>
        <begin position="590"/>
        <end position="599"/>
    </location>
</feature>
<comment type="subcellular location">
    <subcellularLocation>
        <location evidence="2">Early endosome membrane</location>
        <topology evidence="2">Multi-pass membrane protein</topology>
    </subcellularLocation>
</comment>
<feature type="repeat" description="ANK" evidence="12">
    <location>
        <begin position="188"/>
        <end position="220"/>
    </location>
</feature>
<evidence type="ECO:0000256" key="13">
    <source>
        <dbReference type="RuleBase" id="RU079119"/>
    </source>
</evidence>
<keyword evidence="13" id="KW-0012">Acyltransferase</keyword>
<accession>A0A9P1H8S3</accession>
<feature type="transmembrane region" description="Helical" evidence="13">
    <location>
        <begin position="367"/>
        <end position="390"/>
    </location>
</feature>
<dbReference type="SMART" id="SM00248">
    <property type="entry name" value="ANK"/>
    <property type="match status" value="3"/>
</dbReference>
<evidence type="ECO:0000256" key="1">
    <source>
        <dbReference type="ARBA" id="ARBA00002100"/>
    </source>
</evidence>
<evidence type="ECO:0000313" key="17">
    <source>
        <dbReference type="Proteomes" id="UP000838763"/>
    </source>
</evidence>
<gene>
    <name evidence="16" type="ORF">PPNO1_LOCUS7197</name>
</gene>
<feature type="repeat" description="ANK" evidence="12">
    <location>
        <begin position="141"/>
        <end position="173"/>
    </location>
</feature>
<dbReference type="PROSITE" id="PS50088">
    <property type="entry name" value="ANK_REPEAT"/>
    <property type="match status" value="3"/>
</dbReference>
<evidence type="ECO:0000256" key="11">
    <source>
        <dbReference type="ARBA" id="ARBA00048048"/>
    </source>
</evidence>
<evidence type="ECO:0000313" key="16">
    <source>
        <dbReference type="EMBL" id="CAI4217591.1"/>
    </source>
</evidence>
<keyword evidence="10" id="KW-0449">Lipoprotein</keyword>
<dbReference type="PROSITE" id="PS50216">
    <property type="entry name" value="DHHC"/>
    <property type="match status" value="1"/>
</dbReference>